<organism evidence="2">
    <name type="scientific">viral metagenome</name>
    <dbReference type="NCBI Taxonomy" id="1070528"/>
    <lineage>
        <taxon>unclassified sequences</taxon>
        <taxon>metagenomes</taxon>
        <taxon>organismal metagenomes</taxon>
    </lineage>
</organism>
<accession>A0A6C0IBW9</accession>
<keyword evidence="1" id="KW-0812">Transmembrane</keyword>
<keyword evidence="1" id="KW-1133">Transmembrane helix</keyword>
<proteinExistence type="predicted"/>
<reference evidence="2" key="1">
    <citation type="journal article" date="2020" name="Nature">
        <title>Giant virus diversity and host interactions through global metagenomics.</title>
        <authorList>
            <person name="Schulz F."/>
            <person name="Roux S."/>
            <person name="Paez-Espino D."/>
            <person name="Jungbluth S."/>
            <person name="Walsh D.A."/>
            <person name="Denef V.J."/>
            <person name="McMahon K.D."/>
            <person name="Konstantinidis K.T."/>
            <person name="Eloe-Fadrosh E.A."/>
            <person name="Kyrpides N.C."/>
            <person name="Woyke T."/>
        </authorList>
    </citation>
    <scope>NUCLEOTIDE SEQUENCE</scope>
    <source>
        <strain evidence="2">GVMAG-M-3300023184-62</strain>
    </source>
</reference>
<keyword evidence="1" id="KW-0472">Membrane</keyword>
<feature type="transmembrane region" description="Helical" evidence="1">
    <location>
        <begin position="333"/>
        <end position="355"/>
    </location>
</feature>
<sequence length="368" mass="40084">MSSCPPDGNRGLPIIIQGTISSTQLDSIKTTSTIELKASARTTYPTFDNKFLFNEDSMTTLRVKGRSYSLMWAQIVQTVNSSYYTGRGMPTVLAEFVLWFQSSSDKSVYVAFAPILQGASLNNGGVYINAALTRDTSYRGSIGNILDKQSINYQTCVEYMDTDVRSSTVLTLPINVLIFLDGIIIDSQTKTKFIQAGTLPRFGVPVSLFSGKNIKTLSIPSLTSRSRTLDQSTGPTRPVFSSLISTGSDSFTKKFVYYPITFITTDTETAKRAASAFKCIPLDPTKHVKNVNGAMIIDLNGDEMENANSLQDEFNTQNAEKPEVSRVNNATTVAGAVIGGIIGFSLAAGLLYFGFRMITRKTAPQITS</sequence>
<evidence type="ECO:0000313" key="2">
    <source>
        <dbReference type="EMBL" id="QHT89876.1"/>
    </source>
</evidence>
<name>A0A6C0IBW9_9ZZZZ</name>
<protein>
    <submittedName>
        <fullName evidence="2">Uncharacterized protein</fullName>
    </submittedName>
</protein>
<dbReference type="EMBL" id="MN740152">
    <property type="protein sequence ID" value="QHT89876.1"/>
    <property type="molecule type" value="Genomic_DNA"/>
</dbReference>
<evidence type="ECO:0000256" key="1">
    <source>
        <dbReference type="SAM" id="Phobius"/>
    </source>
</evidence>
<dbReference type="AlphaFoldDB" id="A0A6C0IBW9"/>